<dbReference type="Proteomes" id="UP001162992">
    <property type="component" value="Chromosome 4"/>
</dbReference>
<organism evidence="1 2">
    <name type="scientific">Diphasiastrum complanatum</name>
    <name type="common">Issler's clubmoss</name>
    <name type="synonym">Lycopodium complanatum</name>
    <dbReference type="NCBI Taxonomy" id="34168"/>
    <lineage>
        <taxon>Eukaryota</taxon>
        <taxon>Viridiplantae</taxon>
        <taxon>Streptophyta</taxon>
        <taxon>Embryophyta</taxon>
        <taxon>Tracheophyta</taxon>
        <taxon>Lycopodiopsida</taxon>
        <taxon>Lycopodiales</taxon>
        <taxon>Lycopodiaceae</taxon>
        <taxon>Lycopodioideae</taxon>
        <taxon>Diphasiastrum</taxon>
    </lineage>
</organism>
<name>A0ACC2DZ33_DIPCM</name>
<dbReference type="EMBL" id="CM055095">
    <property type="protein sequence ID" value="KAJ7559355.1"/>
    <property type="molecule type" value="Genomic_DNA"/>
</dbReference>
<keyword evidence="2" id="KW-1185">Reference proteome</keyword>
<comment type="caution">
    <text evidence="1">The sequence shown here is derived from an EMBL/GenBank/DDBJ whole genome shotgun (WGS) entry which is preliminary data.</text>
</comment>
<accession>A0ACC2DZ33</accession>
<gene>
    <name evidence="1" type="ORF">O6H91_04G081200</name>
</gene>
<evidence type="ECO:0000313" key="1">
    <source>
        <dbReference type="EMBL" id="KAJ7559355.1"/>
    </source>
</evidence>
<reference evidence="2" key="1">
    <citation type="journal article" date="2024" name="Proc. Natl. Acad. Sci. U.S.A.">
        <title>Extraordinary preservation of gene collinearity over three hundred million years revealed in homosporous lycophytes.</title>
        <authorList>
            <person name="Li C."/>
            <person name="Wickell D."/>
            <person name="Kuo L.Y."/>
            <person name="Chen X."/>
            <person name="Nie B."/>
            <person name="Liao X."/>
            <person name="Peng D."/>
            <person name="Ji J."/>
            <person name="Jenkins J."/>
            <person name="Williams M."/>
            <person name="Shu S."/>
            <person name="Plott C."/>
            <person name="Barry K."/>
            <person name="Rajasekar S."/>
            <person name="Grimwood J."/>
            <person name="Han X."/>
            <person name="Sun S."/>
            <person name="Hou Z."/>
            <person name="He W."/>
            <person name="Dai G."/>
            <person name="Sun C."/>
            <person name="Schmutz J."/>
            <person name="Leebens-Mack J.H."/>
            <person name="Li F.W."/>
            <person name="Wang L."/>
        </authorList>
    </citation>
    <scope>NUCLEOTIDE SEQUENCE [LARGE SCALE GENOMIC DNA]</scope>
    <source>
        <strain evidence="2">cv. PW_Plant_1</strain>
    </source>
</reference>
<sequence>MREGEERAREWQQDGATTKSEERGTSPGFWFVVLLAAAAAHNTANRRGSFQGTNYYGWWSFKVGKPDFNEGSWYGERSRGGRRLKEPPFFWDEVFEELERKERIRRMQDAFNRERASNTRGYEKWQEHPWSRDQFSEEDQYWDGANRNKQKADYEQHYKSDLYRRAGLRQHYAVLGLDPLRPQQYTEAEIKAAFRQKAMEYHPDRNQENKDYSEVKFRQIKDSYEVIKQQHKFS</sequence>
<protein>
    <submittedName>
        <fullName evidence="1">Uncharacterized protein</fullName>
    </submittedName>
</protein>
<proteinExistence type="predicted"/>
<evidence type="ECO:0000313" key="2">
    <source>
        <dbReference type="Proteomes" id="UP001162992"/>
    </source>
</evidence>